<protein>
    <submittedName>
        <fullName evidence="2">Lipopolysaccharide biosynthesis protein RfbH</fullName>
    </submittedName>
</protein>
<evidence type="ECO:0000313" key="3">
    <source>
        <dbReference type="Proteomes" id="UP001596002"/>
    </source>
</evidence>
<proteinExistence type="inferred from homology"/>
<dbReference type="Gene3D" id="3.90.1150.10">
    <property type="entry name" value="Aspartate Aminotransferase, domain 1"/>
    <property type="match status" value="1"/>
</dbReference>
<dbReference type="InterPro" id="IPR015421">
    <property type="entry name" value="PyrdxlP-dep_Trfase_major"/>
</dbReference>
<dbReference type="InterPro" id="IPR015424">
    <property type="entry name" value="PyrdxlP-dep_Trfase"/>
</dbReference>
<dbReference type="Proteomes" id="UP001596002">
    <property type="component" value="Unassembled WGS sequence"/>
</dbReference>
<dbReference type="CDD" id="cd00616">
    <property type="entry name" value="AHBA_syn"/>
    <property type="match status" value="1"/>
</dbReference>
<dbReference type="EMBL" id="JBHSHC010000052">
    <property type="protein sequence ID" value="MFC4767261.1"/>
    <property type="molecule type" value="Genomic_DNA"/>
</dbReference>
<reference evidence="3" key="1">
    <citation type="journal article" date="2019" name="Int. J. Syst. Evol. Microbiol.">
        <title>The Global Catalogue of Microorganisms (GCM) 10K type strain sequencing project: providing services to taxonomists for standard genome sequencing and annotation.</title>
        <authorList>
            <consortium name="The Broad Institute Genomics Platform"/>
            <consortium name="The Broad Institute Genome Sequencing Center for Infectious Disease"/>
            <person name="Wu L."/>
            <person name="Ma J."/>
        </authorList>
    </citation>
    <scope>NUCLEOTIDE SEQUENCE [LARGE SCALE GENOMIC DNA]</scope>
    <source>
        <strain evidence="3">WYCCWR 12678</strain>
    </source>
</reference>
<keyword evidence="3" id="KW-1185">Reference proteome</keyword>
<dbReference type="PANTHER" id="PTHR30244:SF34">
    <property type="entry name" value="DTDP-4-AMINO-4,6-DIDEOXYGALACTOSE TRANSAMINASE"/>
    <property type="match status" value="1"/>
</dbReference>
<dbReference type="RefSeq" id="WP_380025183.1">
    <property type="nucleotide sequence ID" value="NZ_JBHSHC010000052.1"/>
</dbReference>
<dbReference type="Gene3D" id="3.40.640.10">
    <property type="entry name" value="Type I PLP-dependent aspartate aminotransferase-like (Major domain)"/>
    <property type="match status" value="1"/>
</dbReference>
<keyword evidence="1" id="KW-0663">Pyridoxal phosphate</keyword>
<organism evidence="2 3">
    <name type="scientific">Effusibacillus consociatus</name>
    <dbReference type="NCBI Taxonomy" id="1117041"/>
    <lineage>
        <taxon>Bacteria</taxon>
        <taxon>Bacillati</taxon>
        <taxon>Bacillota</taxon>
        <taxon>Bacilli</taxon>
        <taxon>Bacillales</taxon>
        <taxon>Alicyclobacillaceae</taxon>
        <taxon>Effusibacillus</taxon>
    </lineage>
</organism>
<gene>
    <name evidence="2" type="primary">rfbH</name>
    <name evidence="2" type="ORF">ACFO8Q_07785</name>
</gene>
<sequence>MYSSAKELREKILELTRQYYQMNWGERSFHPGEDYIPVSGKVFDAEEICYLIDASLDFWLTTGRYASEFEHQFARFMGTRYAILTNSGSSANLLAVSALTSPQLGERRLQPGDEVITVASGFPTTVNPIIQNGLIPVFLDVHIPTYNIDTSLLETAISKSTKAIMIGHTLGNPFNLDEIKRVAQKHHLWLIEDACDSVGAEYRGKKVGSFGDLATVSFYPAHHITTGEGGAVLTSNPLLKKIVESFRDWGRDCWCAPGKDNTCGKRFDWKLGDLPRGYDHKYTYSHIGYNLKPTDMQAAVGLAQLQKLPGFIAKRRENFAFLRETLKEKEEVLILPEATPHSEPSWFGFPITVRAECPVTRNQLVQMLERHKIGTRLLFGGNLLRQPAYRGINHRVVGKLSNTDQIMNQTFWIGVYPGLTRDMLEYAATVLEKAVGMKG</sequence>
<comment type="similarity">
    <text evidence="1">Belongs to the DegT/DnrJ/EryC1 family.</text>
</comment>
<dbReference type="PIRSF" id="PIRSF000390">
    <property type="entry name" value="PLP_StrS"/>
    <property type="match status" value="1"/>
</dbReference>
<comment type="caution">
    <text evidence="2">The sequence shown here is derived from an EMBL/GenBank/DDBJ whole genome shotgun (WGS) entry which is preliminary data.</text>
</comment>
<dbReference type="InterPro" id="IPR000653">
    <property type="entry name" value="DegT/StrS_aminotransferase"/>
</dbReference>
<evidence type="ECO:0000256" key="1">
    <source>
        <dbReference type="RuleBase" id="RU004508"/>
    </source>
</evidence>
<dbReference type="PANTHER" id="PTHR30244">
    <property type="entry name" value="TRANSAMINASE"/>
    <property type="match status" value="1"/>
</dbReference>
<dbReference type="Pfam" id="PF01041">
    <property type="entry name" value="DegT_DnrJ_EryC1"/>
    <property type="match status" value="1"/>
</dbReference>
<dbReference type="NCBIfam" id="NF011936">
    <property type="entry name" value="PRK15407.1"/>
    <property type="match status" value="1"/>
</dbReference>
<name>A0ABV9PYA7_9BACL</name>
<dbReference type="InterPro" id="IPR015422">
    <property type="entry name" value="PyrdxlP-dep_Trfase_small"/>
</dbReference>
<evidence type="ECO:0000313" key="2">
    <source>
        <dbReference type="EMBL" id="MFC4767261.1"/>
    </source>
</evidence>
<dbReference type="SUPFAM" id="SSF53383">
    <property type="entry name" value="PLP-dependent transferases"/>
    <property type="match status" value="1"/>
</dbReference>
<accession>A0ABV9PYA7</accession>